<accession>A0ABV8EWU2</accession>
<dbReference type="EMBL" id="JBHSBC010000004">
    <property type="protein sequence ID" value="MFC3979880.1"/>
    <property type="molecule type" value="Genomic_DNA"/>
</dbReference>
<protein>
    <submittedName>
        <fullName evidence="4">TetR/AcrR family transcriptional regulator</fullName>
    </submittedName>
</protein>
<dbReference type="Gene3D" id="1.10.357.10">
    <property type="entry name" value="Tetracycline Repressor, domain 2"/>
    <property type="match status" value="1"/>
</dbReference>
<evidence type="ECO:0000313" key="4">
    <source>
        <dbReference type="EMBL" id="MFC3979880.1"/>
    </source>
</evidence>
<dbReference type="PANTHER" id="PTHR30055:SF219">
    <property type="entry name" value="TRANSCRIPTIONAL REGULATORY PROTEIN"/>
    <property type="match status" value="1"/>
</dbReference>
<keyword evidence="5" id="KW-1185">Reference proteome</keyword>
<dbReference type="PANTHER" id="PTHR30055">
    <property type="entry name" value="HTH-TYPE TRANSCRIPTIONAL REGULATOR RUTR"/>
    <property type="match status" value="1"/>
</dbReference>
<evidence type="ECO:0000313" key="5">
    <source>
        <dbReference type="Proteomes" id="UP001595698"/>
    </source>
</evidence>
<dbReference type="SUPFAM" id="SSF48498">
    <property type="entry name" value="Tetracyclin repressor-like, C-terminal domain"/>
    <property type="match status" value="1"/>
</dbReference>
<dbReference type="PROSITE" id="PS50977">
    <property type="entry name" value="HTH_TETR_2"/>
    <property type="match status" value="1"/>
</dbReference>
<dbReference type="InterPro" id="IPR001647">
    <property type="entry name" value="HTH_TetR"/>
</dbReference>
<proteinExistence type="predicted"/>
<dbReference type="Gene3D" id="1.10.10.60">
    <property type="entry name" value="Homeodomain-like"/>
    <property type="match status" value="1"/>
</dbReference>
<keyword evidence="1 2" id="KW-0238">DNA-binding</keyword>
<evidence type="ECO:0000256" key="1">
    <source>
        <dbReference type="ARBA" id="ARBA00023125"/>
    </source>
</evidence>
<feature type="domain" description="HTH tetR-type" evidence="3">
    <location>
        <begin position="6"/>
        <end position="66"/>
    </location>
</feature>
<evidence type="ECO:0000256" key="2">
    <source>
        <dbReference type="PROSITE-ProRule" id="PRU00335"/>
    </source>
</evidence>
<dbReference type="RefSeq" id="WP_352011199.1">
    <property type="nucleotide sequence ID" value="NZ_JBHSBC010000004.1"/>
</dbReference>
<dbReference type="InterPro" id="IPR036271">
    <property type="entry name" value="Tet_transcr_reg_TetR-rel_C_sf"/>
</dbReference>
<reference evidence="5" key="1">
    <citation type="journal article" date="2019" name="Int. J. Syst. Evol. Microbiol.">
        <title>The Global Catalogue of Microorganisms (GCM) 10K type strain sequencing project: providing services to taxonomists for standard genome sequencing and annotation.</title>
        <authorList>
            <consortium name="The Broad Institute Genomics Platform"/>
            <consortium name="The Broad Institute Genome Sequencing Center for Infectious Disease"/>
            <person name="Wu L."/>
            <person name="Ma J."/>
        </authorList>
    </citation>
    <scope>NUCLEOTIDE SEQUENCE [LARGE SCALE GENOMIC DNA]</scope>
    <source>
        <strain evidence="5">TBRC 7912</strain>
    </source>
</reference>
<feature type="DNA-binding region" description="H-T-H motif" evidence="2">
    <location>
        <begin position="29"/>
        <end position="48"/>
    </location>
</feature>
<name>A0ABV8EWU2_9ACTN</name>
<dbReference type="Pfam" id="PF00440">
    <property type="entry name" value="TetR_N"/>
    <property type="match status" value="1"/>
</dbReference>
<gene>
    <name evidence="4" type="ORF">ACFOYY_07105</name>
</gene>
<dbReference type="Proteomes" id="UP001595698">
    <property type="component" value="Unassembled WGS sequence"/>
</dbReference>
<dbReference type="InterPro" id="IPR009057">
    <property type="entry name" value="Homeodomain-like_sf"/>
</dbReference>
<evidence type="ECO:0000259" key="3">
    <source>
        <dbReference type="PROSITE" id="PS50977"/>
    </source>
</evidence>
<sequence length="209" mass="23228">MTSADEQQSEAVIEFATRLFAAFGYDGTTLQGLAEAMGFDLEWLHETFGDKRALYLAVIERTSRAQRSVVEGALASLPARDAAGVAEAMHALVDDYLELCLSNPQIPALWMHRWLGDAADIPDLEQRYAIPIINLTRDALRAAVRDGLIEGDTDLDLLVRTLAWSMYGFLHGEALAPPDPPDPDNPRTKPRLRAHLHQLVDRMLRLPES</sequence>
<organism evidence="4 5">
    <name type="scientific">Streptosporangium jomthongense</name>
    <dbReference type="NCBI Taxonomy" id="1193683"/>
    <lineage>
        <taxon>Bacteria</taxon>
        <taxon>Bacillati</taxon>
        <taxon>Actinomycetota</taxon>
        <taxon>Actinomycetes</taxon>
        <taxon>Streptosporangiales</taxon>
        <taxon>Streptosporangiaceae</taxon>
        <taxon>Streptosporangium</taxon>
    </lineage>
</organism>
<dbReference type="SUPFAM" id="SSF46689">
    <property type="entry name" value="Homeodomain-like"/>
    <property type="match status" value="1"/>
</dbReference>
<dbReference type="InterPro" id="IPR050109">
    <property type="entry name" value="HTH-type_TetR-like_transc_reg"/>
</dbReference>
<comment type="caution">
    <text evidence="4">The sequence shown here is derived from an EMBL/GenBank/DDBJ whole genome shotgun (WGS) entry which is preliminary data.</text>
</comment>